<proteinExistence type="predicted"/>
<gene>
    <name evidence="1" type="ORF">HMPREF9257_0246</name>
</gene>
<keyword evidence="2" id="KW-1185">Reference proteome</keyword>
<dbReference type="AlphaFoldDB" id="E4KME8"/>
<dbReference type="EMBL" id="AENN01000005">
    <property type="protein sequence ID" value="EFR31838.1"/>
    <property type="molecule type" value="Genomic_DNA"/>
</dbReference>
<dbReference type="InterPro" id="IPR019057">
    <property type="entry name" value="Restrct_endonuc_II_Eco47II"/>
</dbReference>
<organism evidence="1 2">
    <name type="scientific">Eremococcus coleocola ACS-139-V-Col8</name>
    <dbReference type="NCBI Taxonomy" id="908337"/>
    <lineage>
        <taxon>Bacteria</taxon>
        <taxon>Bacillati</taxon>
        <taxon>Bacillota</taxon>
        <taxon>Bacilli</taxon>
        <taxon>Lactobacillales</taxon>
        <taxon>Aerococcaceae</taxon>
        <taxon>Eremococcus</taxon>
    </lineage>
</organism>
<dbReference type="GO" id="GO:0003677">
    <property type="term" value="F:DNA binding"/>
    <property type="evidence" value="ECO:0007669"/>
    <property type="project" value="InterPro"/>
</dbReference>
<protein>
    <submittedName>
        <fullName evidence="1">Eco47II restriction endonuclease</fullName>
    </submittedName>
</protein>
<dbReference type="Proteomes" id="UP000005990">
    <property type="component" value="Unassembled WGS sequence"/>
</dbReference>
<dbReference type="GO" id="GO:0009307">
    <property type="term" value="P:DNA restriction-modification system"/>
    <property type="evidence" value="ECO:0007669"/>
    <property type="project" value="InterPro"/>
</dbReference>
<keyword evidence="1" id="KW-0540">Nuclease</keyword>
<dbReference type="RefSeq" id="WP_006417678.1">
    <property type="nucleotide sequence ID" value="NZ_AENN01000005.1"/>
</dbReference>
<keyword evidence="1" id="KW-0378">Hydrolase</keyword>
<dbReference type="Pfam" id="PF09553">
    <property type="entry name" value="RE_Eco47II"/>
    <property type="match status" value="1"/>
</dbReference>
<sequence>MEWTIDFISQEDFKKHVKNTIKHYGTKLVSYDVKKFNRNFIDPVKMIFDKAVYGEDWETIIANEIFRQRDKSNTNEIGYFHQRIFNYIEHCRVPDNGKEGGWDVIYESPEGYVLDNGNEVAKVCVELKNKHNTMNSSSAGKTYMKMQNQLLHDDNCVCFLVEAIAARSQNIIWQTTVDGQKVSHNRIRRVSIDRFYEIVTGQSDAFYQICKVLPEIVKEVIDEGDELAVPKDKVYEEIKRVADGFEGTSENMGMILAMYMLGFSTYNEFDCIADKNTNID</sequence>
<dbReference type="OrthoDB" id="9806692at2"/>
<name>E4KME8_9LACT</name>
<dbReference type="REBASE" id="43035">
    <property type="entry name" value="Eco139ORF247P"/>
</dbReference>
<keyword evidence="1" id="KW-0255">Endonuclease</keyword>
<reference evidence="1 2" key="1">
    <citation type="submission" date="2010-10" db="EMBL/GenBank/DDBJ databases">
        <authorList>
            <person name="Durkin A.S."/>
            <person name="Madupu R."/>
            <person name="Torralba M."/>
            <person name="Gillis M."/>
            <person name="Methe B."/>
            <person name="Sutton G."/>
            <person name="Nelson K.E."/>
        </authorList>
    </citation>
    <scope>NUCLEOTIDE SEQUENCE [LARGE SCALE GENOMIC DNA]</scope>
    <source>
        <strain evidence="1 2">ACS-139-V-Col8</strain>
    </source>
</reference>
<evidence type="ECO:0000313" key="1">
    <source>
        <dbReference type="EMBL" id="EFR31838.1"/>
    </source>
</evidence>
<dbReference type="eggNOG" id="ENOG502Z7MS">
    <property type="taxonomic scope" value="Bacteria"/>
</dbReference>
<evidence type="ECO:0000313" key="2">
    <source>
        <dbReference type="Proteomes" id="UP000005990"/>
    </source>
</evidence>
<dbReference type="GO" id="GO:0009036">
    <property type="term" value="F:type II site-specific deoxyribonuclease activity"/>
    <property type="evidence" value="ECO:0007669"/>
    <property type="project" value="InterPro"/>
</dbReference>
<comment type="caution">
    <text evidence="1">The sequence shown here is derived from an EMBL/GenBank/DDBJ whole genome shotgun (WGS) entry which is preliminary data.</text>
</comment>
<accession>E4KME8</accession>
<dbReference type="STRING" id="908337.HMPREF9257_0246"/>